<dbReference type="Pfam" id="PF11222">
    <property type="entry name" value="DUF3017"/>
    <property type="match status" value="1"/>
</dbReference>
<evidence type="ECO:0000256" key="1">
    <source>
        <dbReference type="SAM" id="Phobius"/>
    </source>
</evidence>
<proteinExistence type="predicted"/>
<protein>
    <recommendedName>
        <fullName evidence="4">DUF3017 family protein</fullName>
    </recommendedName>
</protein>
<dbReference type="Proteomes" id="UP000243528">
    <property type="component" value="Unassembled WGS sequence"/>
</dbReference>
<feature type="transmembrane region" description="Helical" evidence="1">
    <location>
        <begin position="36"/>
        <end position="53"/>
    </location>
</feature>
<keyword evidence="1" id="KW-0812">Transmembrane</keyword>
<comment type="caution">
    <text evidence="2">The sequence shown here is derived from an EMBL/GenBank/DDBJ whole genome shotgun (WGS) entry which is preliminary data.</text>
</comment>
<accession>A0A2P8E5D2</accession>
<sequence length="116" mass="12656">MNAPSDRERPLRVRWAQAAERRLTPRSWFQGVFRQWPLLLVLAVIAVGIGIVADDHFRRGTFIIAGGVCLAAFLRAVLPNGRAGLLNVRSRFLDILTLGFLGGGTLIASLIVPPPS</sequence>
<dbReference type="RefSeq" id="WP_205740815.1">
    <property type="nucleotide sequence ID" value="NZ_PYGE01000005.1"/>
</dbReference>
<gene>
    <name evidence="2" type="ORF">CLV30_105139</name>
</gene>
<feature type="transmembrane region" description="Helical" evidence="1">
    <location>
        <begin position="90"/>
        <end position="112"/>
    </location>
</feature>
<keyword evidence="1" id="KW-1133">Transmembrane helix</keyword>
<evidence type="ECO:0008006" key="4">
    <source>
        <dbReference type="Google" id="ProtNLM"/>
    </source>
</evidence>
<evidence type="ECO:0000313" key="2">
    <source>
        <dbReference type="EMBL" id="PSL04673.1"/>
    </source>
</evidence>
<keyword evidence="1" id="KW-0472">Membrane</keyword>
<evidence type="ECO:0000313" key="3">
    <source>
        <dbReference type="Proteomes" id="UP000243528"/>
    </source>
</evidence>
<dbReference type="AlphaFoldDB" id="A0A2P8E5D2"/>
<feature type="transmembrane region" description="Helical" evidence="1">
    <location>
        <begin position="59"/>
        <end position="78"/>
    </location>
</feature>
<reference evidence="2 3" key="1">
    <citation type="submission" date="2018-03" db="EMBL/GenBank/DDBJ databases">
        <title>Genomic Encyclopedia of Archaeal and Bacterial Type Strains, Phase II (KMG-II): from individual species to whole genera.</title>
        <authorList>
            <person name="Goeker M."/>
        </authorList>
    </citation>
    <scope>NUCLEOTIDE SEQUENCE [LARGE SCALE GENOMIC DNA]</scope>
    <source>
        <strain evidence="2 3">DSM 45211</strain>
    </source>
</reference>
<keyword evidence="3" id="KW-1185">Reference proteome</keyword>
<organism evidence="2 3">
    <name type="scientific">Haloactinopolyspora alba</name>
    <dbReference type="NCBI Taxonomy" id="648780"/>
    <lineage>
        <taxon>Bacteria</taxon>
        <taxon>Bacillati</taxon>
        <taxon>Actinomycetota</taxon>
        <taxon>Actinomycetes</taxon>
        <taxon>Jiangellales</taxon>
        <taxon>Jiangellaceae</taxon>
        <taxon>Haloactinopolyspora</taxon>
    </lineage>
</organism>
<dbReference type="InterPro" id="IPR021385">
    <property type="entry name" value="DUF3017"/>
</dbReference>
<name>A0A2P8E5D2_9ACTN</name>
<dbReference type="EMBL" id="PYGE01000005">
    <property type="protein sequence ID" value="PSL04673.1"/>
    <property type="molecule type" value="Genomic_DNA"/>
</dbReference>